<accession>A0A7H1NUA8</accession>
<evidence type="ECO:0000313" key="5">
    <source>
        <dbReference type="Proteomes" id="UP000516349"/>
    </source>
</evidence>
<dbReference type="KEGG" id="ebla:JGUZn3_21660"/>
<reference evidence="4 5" key="1">
    <citation type="submission" date="2020-08" db="EMBL/GenBank/DDBJ databases">
        <title>Complete genome sequence of Entomobacter blattae G55GP.</title>
        <authorList>
            <person name="Poehlein A."/>
            <person name="Guzman J."/>
            <person name="Daniel R."/>
            <person name="Vilcinskas A."/>
        </authorList>
    </citation>
    <scope>NUCLEOTIDE SEQUENCE [LARGE SCALE GENOMIC DNA]</scope>
    <source>
        <strain evidence="4 5">G55GP</strain>
    </source>
</reference>
<evidence type="ECO:0000256" key="1">
    <source>
        <dbReference type="ARBA" id="ARBA00022980"/>
    </source>
</evidence>
<dbReference type="SUPFAM" id="SSF54189">
    <property type="entry name" value="Ribosomal proteins S24e, L23 and L15e"/>
    <property type="match status" value="1"/>
</dbReference>
<dbReference type="GO" id="GO:0003735">
    <property type="term" value="F:structural constituent of ribosome"/>
    <property type="evidence" value="ECO:0007669"/>
    <property type="project" value="InterPro"/>
</dbReference>
<dbReference type="Proteomes" id="UP000516349">
    <property type="component" value="Chromosome"/>
</dbReference>
<evidence type="ECO:0000256" key="3">
    <source>
        <dbReference type="ARBA" id="ARBA00035481"/>
    </source>
</evidence>
<gene>
    <name evidence="4" type="ORF">JGUZn3_21660</name>
</gene>
<dbReference type="InterPro" id="IPR012678">
    <property type="entry name" value="Ribosomal_uL23/eL15/eS24_sf"/>
</dbReference>
<dbReference type="InterPro" id="IPR012677">
    <property type="entry name" value="Nucleotide-bd_a/b_plait_sf"/>
</dbReference>
<organism evidence="4 5">
    <name type="scientific">Entomobacter blattae</name>
    <dbReference type="NCBI Taxonomy" id="2762277"/>
    <lineage>
        <taxon>Bacteria</taxon>
        <taxon>Pseudomonadati</taxon>
        <taxon>Pseudomonadota</taxon>
        <taxon>Alphaproteobacteria</taxon>
        <taxon>Acetobacterales</taxon>
        <taxon>Acetobacteraceae</taxon>
        <taxon>Entomobacter</taxon>
    </lineage>
</organism>
<protein>
    <recommendedName>
        <fullName evidence="3">50S ribosomal protein L23</fullName>
    </recommendedName>
</protein>
<dbReference type="GO" id="GO:1990904">
    <property type="term" value="C:ribonucleoprotein complex"/>
    <property type="evidence" value="ECO:0007669"/>
    <property type="project" value="UniProtKB-KW"/>
</dbReference>
<dbReference type="AlphaFoldDB" id="A0A7H1NUA8"/>
<sequence length="50" mass="5613">MFDMIHASLITEKATVFSEKSQVVFRIALYAAKPHINVAVKALLTVKKRP</sequence>
<dbReference type="GO" id="GO:0005840">
    <property type="term" value="C:ribosome"/>
    <property type="evidence" value="ECO:0007669"/>
    <property type="project" value="UniProtKB-KW"/>
</dbReference>
<dbReference type="EMBL" id="CP060244">
    <property type="protein sequence ID" value="QNT79368.1"/>
    <property type="molecule type" value="Genomic_DNA"/>
</dbReference>
<keyword evidence="2" id="KW-0687">Ribonucleoprotein</keyword>
<evidence type="ECO:0000256" key="2">
    <source>
        <dbReference type="ARBA" id="ARBA00023274"/>
    </source>
</evidence>
<evidence type="ECO:0000313" key="4">
    <source>
        <dbReference type="EMBL" id="QNT79368.1"/>
    </source>
</evidence>
<name>A0A7H1NUA8_9PROT</name>
<dbReference type="GO" id="GO:0006412">
    <property type="term" value="P:translation"/>
    <property type="evidence" value="ECO:0007669"/>
    <property type="project" value="InterPro"/>
</dbReference>
<dbReference type="Gene3D" id="3.30.70.330">
    <property type="match status" value="1"/>
</dbReference>
<keyword evidence="5" id="KW-1185">Reference proteome</keyword>
<keyword evidence="1" id="KW-0689">Ribosomal protein</keyword>
<proteinExistence type="predicted"/>
<dbReference type="RefSeq" id="WP_203413537.1">
    <property type="nucleotide sequence ID" value="NZ_CP060244.1"/>
</dbReference>